<evidence type="ECO:0000313" key="14">
    <source>
        <dbReference type="EMBL" id="HHN52492.1"/>
    </source>
</evidence>
<dbReference type="EMBL" id="DTCM01000014">
    <property type="protein sequence ID" value="HGL40285.1"/>
    <property type="molecule type" value="Genomic_DNA"/>
</dbReference>
<evidence type="ECO:0000313" key="13">
    <source>
        <dbReference type="EMBL" id="HGN89816.1"/>
    </source>
</evidence>
<dbReference type="Gene3D" id="3.40.50.300">
    <property type="entry name" value="P-loop containing nucleotide triphosphate hydrolases"/>
    <property type="match status" value="1"/>
</dbReference>
<comment type="catalytic activity">
    <reaction evidence="9">
        <text>a 5'-end dephospho-2'-deoxyribonucleoside-DNA + ATP = a 5'-end 5'-phospho-2'-deoxyribonucleoside-DNA + ADP + H(+)</text>
        <dbReference type="Rhea" id="RHEA:15669"/>
        <dbReference type="Rhea" id="RHEA-COMP:13180"/>
        <dbReference type="Rhea" id="RHEA-COMP:13184"/>
        <dbReference type="ChEBI" id="CHEBI:15378"/>
        <dbReference type="ChEBI" id="CHEBI:30616"/>
        <dbReference type="ChEBI" id="CHEBI:136412"/>
        <dbReference type="ChEBI" id="CHEBI:136416"/>
        <dbReference type="ChEBI" id="CHEBI:456216"/>
        <dbReference type="EC" id="2.7.1.78"/>
    </reaction>
</comment>
<comment type="catalytic activity">
    <reaction evidence="8">
        <text>a 5'-end dephospho-ribonucleoside-RNA + ATP = a 5'-end 5'-phospho-ribonucleoside-RNA + ADP + H(+)</text>
        <dbReference type="Rhea" id="RHEA:54580"/>
        <dbReference type="Rhea" id="RHEA-COMP:13936"/>
        <dbReference type="Rhea" id="RHEA-COMP:15179"/>
        <dbReference type="ChEBI" id="CHEBI:15378"/>
        <dbReference type="ChEBI" id="CHEBI:30616"/>
        <dbReference type="ChEBI" id="CHEBI:138282"/>
        <dbReference type="ChEBI" id="CHEBI:138284"/>
        <dbReference type="ChEBI" id="CHEBI:456216"/>
        <dbReference type="EC" id="2.7.1.78"/>
    </reaction>
</comment>
<evidence type="ECO:0000256" key="10">
    <source>
        <dbReference type="SAM" id="MobiDB-lite"/>
    </source>
</evidence>
<evidence type="ECO:0000256" key="2">
    <source>
        <dbReference type="ARBA" id="ARBA00012157"/>
    </source>
</evidence>
<sequence>MRGEHLHRARGKLHPPRQRKRRAGRSRYPQAVEQRRQEELDLDIPSGKTLLIDGPASVKLVEGKGHIYGCPLRPRQTYVLRPWKRYPLYAEKDVKIELNLGADAEATLAETGEEYAAWREIVENIGERAALAVCGGVDTGKTSFATFAANMFVQRLGRCVVVGLDPGQTSFTPPCVVGCALLREPVHDLTGLTAFLQRPVGSPSAALCAAEIAEAAREIAQAVSSEAYVVDVDGWVEGPVAVAHKVALVKLLNCSHVVLMGENKPLAEALSQTGVEVFTAPISRHIKQRETATRRKTREWLYRKHLAKTRTRLIPYSWVKLFTFCGQMSPQELVKQADEALAQTRQENSENKKRGLIAFLYDGADRYRGMGLLTGFNEEKRVYMVLTAVEDEVRKIGLGRVILTEDGDEVLQLD</sequence>
<name>A0A7C4E189_CALS0</name>
<dbReference type="GO" id="GO:0051734">
    <property type="term" value="F:ATP-dependent polynucleotide 5'-hydroxyl-kinase activity"/>
    <property type="evidence" value="ECO:0007669"/>
    <property type="project" value="UniProtKB-EC"/>
</dbReference>
<evidence type="ECO:0000256" key="8">
    <source>
        <dbReference type="ARBA" id="ARBA00044641"/>
    </source>
</evidence>
<dbReference type="EC" id="2.7.1.78" evidence="2"/>
<dbReference type="PANTHER" id="PTHR12755:SF3">
    <property type="entry name" value="POLYNUCLEOTIDE 5'-HYDROXYL-KINASE NOL9"/>
    <property type="match status" value="1"/>
</dbReference>
<comment type="function">
    <text evidence="7">Polynucleotide kinase that can phosphorylate the 5'-hydroxyl groups of both single-stranded RNA (ssRNA) and single-stranded DNA (ssDNA). Exhibits a strong preference for ssRNA.</text>
</comment>
<keyword evidence="4" id="KW-0547">Nucleotide-binding</keyword>
<dbReference type="GO" id="GO:0005524">
    <property type="term" value="F:ATP binding"/>
    <property type="evidence" value="ECO:0007669"/>
    <property type="project" value="UniProtKB-KW"/>
</dbReference>
<feature type="region of interest" description="Disordered" evidence="10">
    <location>
        <begin position="1"/>
        <end position="39"/>
    </location>
</feature>
<evidence type="ECO:0000256" key="1">
    <source>
        <dbReference type="ARBA" id="ARBA00001968"/>
    </source>
</evidence>
<proteinExistence type="predicted"/>
<comment type="caution">
    <text evidence="13">The sequence shown here is derived from an EMBL/GenBank/DDBJ whole genome shotgun (WGS) entry which is preliminary data.</text>
</comment>
<evidence type="ECO:0000256" key="4">
    <source>
        <dbReference type="ARBA" id="ARBA00022741"/>
    </source>
</evidence>
<dbReference type="EMBL" id="DTAD01000017">
    <property type="protein sequence ID" value="HGN89816.1"/>
    <property type="molecule type" value="Genomic_DNA"/>
</dbReference>
<keyword evidence="3" id="KW-0808">Transferase</keyword>
<accession>A0A7C4E189</accession>
<protein>
    <recommendedName>
        <fullName evidence="2">polynucleotide 5'-hydroxyl-kinase</fullName>
        <ecNumber evidence="2">2.7.1.78</ecNumber>
    </recommendedName>
</protein>
<evidence type="ECO:0000256" key="9">
    <source>
        <dbReference type="ARBA" id="ARBA00044673"/>
    </source>
</evidence>
<feature type="compositionally biased region" description="Basic residues" evidence="10">
    <location>
        <begin position="7"/>
        <end position="25"/>
    </location>
</feature>
<dbReference type="Pfam" id="PF16575">
    <property type="entry name" value="CLP1_P"/>
    <property type="match status" value="1"/>
</dbReference>
<dbReference type="InterPro" id="IPR027417">
    <property type="entry name" value="P-loop_NTPase"/>
</dbReference>
<feature type="domain" description="Clp1 P-loop" evidence="11">
    <location>
        <begin position="135"/>
        <end position="304"/>
    </location>
</feature>
<organism evidence="13">
    <name type="scientific">Caldiarchaeum subterraneum</name>
    <dbReference type="NCBI Taxonomy" id="311458"/>
    <lineage>
        <taxon>Archaea</taxon>
        <taxon>Nitrososphaerota</taxon>
        <taxon>Candidatus Caldarchaeales</taxon>
        <taxon>Candidatus Caldarchaeaceae</taxon>
        <taxon>Candidatus Caldarchaeum</taxon>
    </lineage>
</organism>
<dbReference type="EMBL" id="DRXG01000092">
    <property type="protein sequence ID" value="HHN52492.1"/>
    <property type="molecule type" value="Genomic_DNA"/>
</dbReference>
<evidence type="ECO:0000256" key="5">
    <source>
        <dbReference type="ARBA" id="ARBA00022777"/>
    </source>
</evidence>
<keyword evidence="6" id="KW-0067">ATP-binding</keyword>
<dbReference type="AlphaFoldDB" id="A0A7C4E189"/>
<reference evidence="13" key="1">
    <citation type="journal article" date="2020" name="mSystems">
        <title>Genome- and Community-Level Interaction Insights into Carbon Utilization and Element Cycling Functions of Hydrothermarchaeota in Hydrothermal Sediment.</title>
        <authorList>
            <person name="Zhou Z."/>
            <person name="Liu Y."/>
            <person name="Xu W."/>
            <person name="Pan J."/>
            <person name="Luo Z.H."/>
            <person name="Li M."/>
        </authorList>
    </citation>
    <scope>NUCLEOTIDE SEQUENCE [LARGE SCALE GENOMIC DNA]</scope>
    <source>
        <strain evidence="14">SpSt-1073</strain>
        <strain evidence="13">SpSt-613</strain>
        <strain evidence="12">SpSt-669</strain>
    </source>
</reference>
<dbReference type="GO" id="GO:0006396">
    <property type="term" value="P:RNA processing"/>
    <property type="evidence" value="ECO:0007669"/>
    <property type="project" value="InterPro"/>
</dbReference>
<gene>
    <name evidence="14" type="ORF">ENM30_04170</name>
    <name evidence="13" type="ORF">ENT82_01630</name>
    <name evidence="12" type="ORF">ENU43_01260</name>
</gene>
<evidence type="ECO:0000256" key="3">
    <source>
        <dbReference type="ARBA" id="ARBA00022679"/>
    </source>
</evidence>
<evidence type="ECO:0000313" key="12">
    <source>
        <dbReference type="EMBL" id="HGL40285.1"/>
    </source>
</evidence>
<comment type="cofactor">
    <cofactor evidence="1">
        <name>a divalent metal cation</name>
        <dbReference type="ChEBI" id="CHEBI:60240"/>
    </cofactor>
</comment>
<keyword evidence="5" id="KW-0418">Kinase</keyword>
<dbReference type="InterPro" id="IPR032319">
    <property type="entry name" value="CLP1_P"/>
</dbReference>
<dbReference type="PANTHER" id="PTHR12755">
    <property type="entry name" value="CLEAVAGE/POLYADENYLATION FACTOR IA SUBUNIT CLP1P"/>
    <property type="match status" value="1"/>
</dbReference>
<evidence type="ECO:0000259" key="11">
    <source>
        <dbReference type="Pfam" id="PF16575"/>
    </source>
</evidence>
<evidence type="ECO:0000256" key="6">
    <source>
        <dbReference type="ARBA" id="ARBA00022840"/>
    </source>
</evidence>
<evidence type="ECO:0000256" key="7">
    <source>
        <dbReference type="ARBA" id="ARBA00024737"/>
    </source>
</evidence>
<dbReference type="InterPro" id="IPR045116">
    <property type="entry name" value="Clp1/Grc3"/>
</dbReference>